<protein>
    <submittedName>
        <fullName evidence="2">Uncharacterized protein</fullName>
    </submittedName>
</protein>
<dbReference type="RefSeq" id="WP_122139686.1">
    <property type="nucleotide sequence ID" value="NZ_CAXSLD010000004.1"/>
</dbReference>
<accession>A0A412FC04</accession>
<comment type="caution">
    <text evidence="2">The sequence shown here is derived from an EMBL/GenBank/DDBJ whole genome shotgun (WGS) entry which is preliminary data.</text>
</comment>
<evidence type="ECO:0000313" key="2">
    <source>
        <dbReference type="EMBL" id="RGR64984.1"/>
    </source>
</evidence>
<evidence type="ECO:0000313" key="4">
    <source>
        <dbReference type="Proteomes" id="UP000283512"/>
    </source>
</evidence>
<dbReference type="AlphaFoldDB" id="A0A412FC04"/>
<evidence type="ECO:0000313" key="3">
    <source>
        <dbReference type="EMBL" id="RHH92075.1"/>
    </source>
</evidence>
<organism evidence="2 5">
    <name type="scientific">Bacteroides caccae</name>
    <dbReference type="NCBI Taxonomy" id="47678"/>
    <lineage>
        <taxon>Bacteria</taxon>
        <taxon>Pseudomonadati</taxon>
        <taxon>Bacteroidota</taxon>
        <taxon>Bacteroidia</taxon>
        <taxon>Bacteroidales</taxon>
        <taxon>Bacteroidaceae</taxon>
        <taxon>Bacteroides</taxon>
    </lineage>
</organism>
<gene>
    <name evidence="3" type="ORF">DW190_07155</name>
    <name evidence="2" type="ORF">DWY26_22575</name>
</gene>
<feature type="compositionally biased region" description="Polar residues" evidence="1">
    <location>
        <begin position="1"/>
        <end position="23"/>
    </location>
</feature>
<reference evidence="4 5" key="1">
    <citation type="submission" date="2018-08" db="EMBL/GenBank/DDBJ databases">
        <title>A genome reference for cultivated species of the human gut microbiota.</title>
        <authorList>
            <person name="Zou Y."/>
            <person name="Xue W."/>
            <person name="Luo G."/>
        </authorList>
    </citation>
    <scope>NUCLEOTIDE SEQUENCE [LARGE SCALE GENOMIC DNA]</scope>
    <source>
        <strain evidence="2 5">AF24-29LB</strain>
        <strain evidence="3 4">AM16-49B</strain>
    </source>
</reference>
<dbReference type="Proteomes" id="UP000283512">
    <property type="component" value="Unassembled WGS sequence"/>
</dbReference>
<dbReference type="EMBL" id="QRUO01000044">
    <property type="protein sequence ID" value="RGR64984.1"/>
    <property type="molecule type" value="Genomic_DNA"/>
</dbReference>
<sequence>MMTKQLSSETVDTVDNGAKTSVENVVENAAKSKVEAGTNKHERNRRRSSDFDEEDWQEKGKVIDEVKICSYENNYKEVYFAKQTDTSISTVRRIFSFRTQKTAASWSSIFKLVKCLSNECVNANHLVVLLGTMLLYLVGNAAKVHFYLEGNRKFFIEIKFKKDVTVFKKGEKEPVGDNERRNIDDEFK</sequence>
<proteinExistence type="predicted"/>
<dbReference type="Proteomes" id="UP000284205">
    <property type="component" value="Unassembled WGS sequence"/>
</dbReference>
<evidence type="ECO:0000256" key="1">
    <source>
        <dbReference type="SAM" id="MobiDB-lite"/>
    </source>
</evidence>
<feature type="compositionally biased region" description="Basic and acidic residues" evidence="1">
    <location>
        <begin position="30"/>
        <end position="41"/>
    </location>
</feature>
<name>A0A412FC04_9BACE</name>
<evidence type="ECO:0000313" key="5">
    <source>
        <dbReference type="Proteomes" id="UP000284205"/>
    </source>
</evidence>
<feature type="region of interest" description="Disordered" evidence="1">
    <location>
        <begin position="1"/>
        <end position="51"/>
    </location>
</feature>
<dbReference type="EMBL" id="QRKD01000004">
    <property type="protein sequence ID" value="RHH92075.1"/>
    <property type="molecule type" value="Genomic_DNA"/>
</dbReference>